<dbReference type="AlphaFoldDB" id="A0A1M4SCB7"/>
<evidence type="ECO:0000313" key="2">
    <source>
        <dbReference type="Proteomes" id="UP000184245"/>
    </source>
</evidence>
<dbReference type="InterPro" id="IPR029063">
    <property type="entry name" value="SAM-dependent_MTases_sf"/>
</dbReference>
<dbReference type="GO" id="GO:0032259">
    <property type="term" value="P:methylation"/>
    <property type="evidence" value="ECO:0007669"/>
    <property type="project" value="UniProtKB-KW"/>
</dbReference>
<proteinExistence type="predicted"/>
<dbReference type="PANTHER" id="PTHR38451:SF1">
    <property type="entry name" value="TRNA (ADENINE(22)-N(1))-METHYLTRANSFERASE"/>
    <property type="match status" value="1"/>
</dbReference>
<protein>
    <submittedName>
        <fullName evidence="1">tRNA (Adenine22-N1)-methyltransferase</fullName>
    </submittedName>
</protein>
<accession>A0A1M4SCB7</accession>
<dbReference type="PIRSF" id="PIRSF018637">
    <property type="entry name" value="TrmK"/>
    <property type="match status" value="1"/>
</dbReference>
<dbReference type="RefSeq" id="WP_072848115.1">
    <property type="nucleotide sequence ID" value="NZ_FQVI01000001.1"/>
</dbReference>
<keyword evidence="1" id="KW-0489">Methyltransferase</keyword>
<dbReference type="Pfam" id="PF12847">
    <property type="entry name" value="Methyltransf_18"/>
    <property type="match status" value="1"/>
</dbReference>
<gene>
    <name evidence="1" type="ORF">SAMN02745158_00042</name>
</gene>
<keyword evidence="1" id="KW-0808">Transferase</keyword>
<reference evidence="1 2" key="1">
    <citation type="submission" date="2016-11" db="EMBL/GenBank/DDBJ databases">
        <authorList>
            <person name="Jaros S."/>
            <person name="Januszkiewicz K."/>
            <person name="Wedrychowicz H."/>
        </authorList>
    </citation>
    <scope>NUCLEOTIDE SEQUENCE [LARGE SCALE GENOMIC DNA]</scope>
    <source>
        <strain evidence="1 2">DSM 17459</strain>
    </source>
</reference>
<sequence>MQLSNRLLAVAGMVTEGNTVADVGCDHGYIPIYLIQQKKIPGAIAMDIRRGPLSRAEAHIEENGLREYIQTRLSDGVQALKPGEADTLIIAGMGGGLVQKILRDGEEVLRSVSEFILQPQSEIRQVRFFLQKNGYSITAETMVLEDGKYYPMIKAVHGEMEETEEIYLRYGRELLQSGHPVLRQYLEKEKDTCLQILDTLSLSGTPQAREREKEIQQEMQYIEAALLHYEM</sequence>
<dbReference type="InterPro" id="IPR006901">
    <property type="entry name" value="TrmK"/>
</dbReference>
<dbReference type="GO" id="GO:0160105">
    <property type="term" value="F:tRNA (adenine(22)-N1)-methyltransferase activity"/>
    <property type="evidence" value="ECO:0007669"/>
    <property type="project" value="InterPro"/>
</dbReference>
<dbReference type="Gene3D" id="3.40.50.150">
    <property type="entry name" value="Vaccinia Virus protein VP39"/>
    <property type="match status" value="1"/>
</dbReference>
<keyword evidence="2" id="KW-1185">Reference proteome</keyword>
<dbReference type="EMBL" id="FQVI01000001">
    <property type="protein sequence ID" value="SHE29840.1"/>
    <property type="molecule type" value="Genomic_DNA"/>
</dbReference>
<dbReference type="SUPFAM" id="SSF53335">
    <property type="entry name" value="S-adenosyl-L-methionine-dependent methyltransferases"/>
    <property type="match status" value="1"/>
</dbReference>
<dbReference type="PANTHER" id="PTHR38451">
    <property type="entry name" value="TRNA (ADENINE(22)-N(1))-METHYLTRANSFERASE"/>
    <property type="match status" value="1"/>
</dbReference>
<name>A0A1M4SCB7_9CLOT</name>
<dbReference type="STRING" id="1122155.SAMN02745158_00042"/>
<dbReference type="Gene3D" id="1.10.287.1890">
    <property type="match status" value="1"/>
</dbReference>
<dbReference type="OrthoDB" id="5881184at2"/>
<evidence type="ECO:0000313" key="1">
    <source>
        <dbReference type="EMBL" id="SHE29840.1"/>
    </source>
</evidence>
<organism evidence="1 2">
    <name type="scientific">Lactonifactor longoviformis DSM 17459</name>
    <dbReference type="NCBI Taxonomy" id="1122155"/>
    <lineage>
        <taxon>Bacteria</taxon>
        <taxon>Bacillati</taxon>
        <taxon>Bacillota</taxon>
        <taxon>Clostridia</taxon>
        <taxon>Eubacteriales</taxon>
        <taxon>Clostridiaceae</taxon>
        <taxon>Lactonifactor</taxon>
    </lineage>
</organism>
<dbReference type="Proteomes" id="UP000184245">
    <property type="component" value="Unassembled WGS sequence"/>
</dbReference>